<accession>A0A2G4F6P5</accession>
<dbReference type="PANTHER" id="PTHR46623:SF6">
    <property type="entry name" value="ALPHA_BETA-HYDROLASES SUPERFAMILY PROTEIN"/>
    <property type="match status" value="1"/>
</dbReference>
<dbReference type="Proteomes" id="UP000226442">
    <property type="component" value="Unassembled WGS sequence"/>
</dbReference>
<proteinExistence type="predicted"/>
<dbReference type="RefSeq" id="WP_096830909.1">
    <property type="nucleotide sequence ID" value="NZ_NXIB02000001.1"/>
</dbReference>
<dbReference type="GO" id="GO:0016787">
    <property type="term" value="F:hydrolase activity"/>
    <property type="evidence" value="ECO:0007669"/>
    <property type="project" value="InterPro"/>
</dbReference>
<evidence type="ECO:0000259" key="1">
    <source>
        <dbReference type="Pfam" id="PF01738"/>
    </source>
</evidence>
<evidence type="ECO:0000313" key="3">
    <source>
        <dbReference type="Proteomes" id="UP000226442"/>
    </source>
</evidence>
<keyword evidence="3" id="KW-1185">Reference proteome</keyword>
<organism evidence="2 3">
    <name type="scientific">Tychonema bourrellyi FEM_GT703</name>
    <dbReference type="NCBI Taxonomy" id="2040638"/>
    <lineage>
        <taxon>Bacteria</taxon>
        <taxon>Bacillati</taxon>
        <taxon>Cyanobacteriota</taxon>
        <taxon>Cyanophyceae</taxon>
        <taxon>Oscillatoriophycideae</taxon>
        <taxon>Oscillatoriales</taxon>
        <taxon>Microcoleaceae</taxon>
        <taxon>Tychonema</taxon>
    </lineage>
</organism>
<gene>
    <name evidence="2" type="ORF">CP500_000120</name>
</gene>
<dbReference type="InterPro" id="IPR029058">
    <property type="entry name" value="AB_hydrolase_fold"/>
</dbReference>
<dbReference type="PANTHER" id="PTHR46623">
    <property type="entry name" value="CARBOXYMETHYLENEBUTENOLIDASE-RELATED"/>
    <property type="match status" value="1"/>
</dbReference>
<name>A0A2G4F6P5_9CYAN</name>
<dbReference type="SUPFAM" id="SSF53474">
    <property type="entry name" value="alpha/beta-Hydrolases"/>
    <property type="match status" value="1"/>
</dbReference>
<reference evidence="2" key="1">
    <citation type="submission" date="2017-10" db="EMBL/GenBank/DDBJ databases">
        <title>Draft genome sequence of the planktic cyanobacteria Tychonema bourrellyi isolated from alpine lentic freshwater.</title>
        <authorList>
            <person name="Tett A."/>
            <person name="Armanini F."/>
            <person name="Asnicar F."/>
            <person name="Boscaini A."/>
            <person name="Pasolli E."/>
            <person name="Zolfo M."/>
            <person name="Donati C."/>
            <person name="Salmaso N."/>
            <person name="Segata N."/>
        </authorList>
    </citation>
    <scope>NUCLEOTIDE SEQUENCE</scope>
    <source>
        <strain evidence="2">FEM_GT703</strain>
    </source>
</reference>
<comment type="caution">
    <text evidence="2">The sequence shown here is derived from an EMBL/GenBank/DDBJ whole genome shotgun (WGS) entry which is preliminary data.</text>
</comment>
<evidence type="ECO:0000313" key="2">
    <source>
        <dbReference type="EMBL" id="PHX57385.1"/>
    </source>
</evidence>
<dbReference type="Pfam" id="PF01738">
    <property type="entry name" value="DLH"/>
    <property type="match status" value="1"/>
</dbReference>
<dbReference type="InterPro" id="IPR051049">
    <property type="entry name" value="Dienelactone_hydrolase-like"/>
</dbReference>
<dbReference type="Gene3D" id="3.40.50.1820">
    <property type="entry name" value="alpha/beta hydrolase"/>
    <property type="match status" value="1"/>
</dbReference>
<dbReference type="InterPro" id="IPR002925">
    <property type="entry name" value="Dienelactn_hydro"/>
</dbReference>
<protein>
    <submittedName>
        <fullName evidence="2">Carboxymethylenebutenolidase</fullName>
    </submittedName>
</protein>
<sequence>MTNSEIRTKNITIPNGDLQIAAYLAQPAAAGKFPAVIVIQEIFGVNSHIREVTDRIAKEGYVAIAPAIYQRQAPGFETGYTPEDIKIGREYKEQTTASELISDIQAAIDYLKTLPFVKQSGFGCIGFCFGGHVAYLAATLPEIKATASFYGAAIATQTPGGGPPTIDRTAEIKGTIYGFYGTQDASIPSEQVDQIATELEKHSIPHLIFRYNADHGFFCDHRGSYNATAAAESWEEVKHLFQQELQPV</sequence>
<feature type="domain" description="Dienelactone hydrolase" evidence="1">
    <location>
        <begin position="20"/>
        <end position="244"/>
    </location>
</feature>
<dbReference type="OrthoDB" id="9787933at2"/>
<dbReference type="AlphaFoldDB" id="A0A2G4F6P5"/>
<dbReference type="EMBL" id="NXIB02000001">
    <property type="protein sequence ID" value="PHX57385.1"/>
    <property type="molecule type" value="Genomic_DNA"/>
</dbReference>